<dbReference type="InterPro" id="IPR006140">
    <property type="entry name" value="D-isomer_DH_NAD-bd"/>
</dbReference>
<evidence type="ECO:0000313" key="8">
    <source>
        <dbReference type="Proteomes" id="UP000193834"/>
    </source>
</evidence>
<evidence type="ECO:0000313" key="7">
    <source>
        <dbReference type="EMBL" id="SMG18654.1"/>
    </source>
</evidence>
<feature type="domain" description="D-isomer specific 2-hydroxyacid dehydrogenase NAD-binding" evidence="6">
    <location>
        <begin position="105"/>
        <end position="279"/>
    </location>
</feature>
<feature type="domain" description="D-isomer specific 2-hydroxyacid dehydrogenase catalytic" evidence="5">
    <location>
        <begin position="3"/>
        <end position="308"/>
    </location>
</feature>
<dbReference type="SUPFAM" id="SSF52283">
    <property type="entry name" value="Formate/glycerate dehydrogenase catalytic domain-like"/>
    <property type="match status" value="1"/>
</dbReference>
<keyword evidence="3" id="KW-0520">NAD</keyword>
<dbReference type="AlphaFoldDB" id="A0A1X7IUT4"/>
<protein>
    <submittedName>
        <fullName evidence="7">Phosphoglycerate dehydrogenase</fullName>
    </submittedName>
</protein>
<keyword evidence="8" id="KW-1185">Reference proteome</keyword>
<dbReference type="PROSITE" id="PS00671">
    <property type="entry name" value="D_2_HYDROXYACID_DH_3"/>
    <property type="match status" value="1"/>
</dbReference>
<evidence type="ECO:0000256" key="3">
    <source>
        <dbReference type="ARBA" id="ARBA00023027"/>
    </source>
</evidence>
<dbReference type="Gene3D" id="3.40.50.720">
    <property type="entry name" value="NAD(P)-binding Rossmann-like Domain"/>
    <property type="match status" value="2"/>
</dbReference>
<accession>A0A1X7IUT4</accession>
<proteinExistence type="inferred from homology"/>
<dbReference type="PANTHER" id="PTHR43333">
    <property type="entry name" value="2-HACID_DH_C DOMAIN-CONTAINING PROTEIN"/>
    <property type="match status" value="1"/>
</dbReference>
<evidence type="ECO:0000259" key="6">
    <source>
        <dbReference type="Pfam" id="PF02826"/>
    </source>
</evidence>
<reference evidence="7 8" key="1">
    <citation type="submission" date="2017-04" db="EMBL/GenBank/DDBJ databases">
        <authorList>
            <person name="Afonso C.L."/>
            <person name="Miller P.J."/>
            <person name="Scott M.A."/>
            <person name="Spackman E."/>
            <person name="Goraichik I."/>
            <person name="Dimitrov K.M."/>
            <person name="Suarez D.L."/>
            <person name="Swayne D.E."/>
        </authorList>
    </citation>
    <scope>NUCLEOTIDE SEQUENCE [LARGE SCALE GENOMIC DNA]</scope>
    <source>
        <strain evidence="7 8">11</strain>
    </source>
</reference>
<evidence type="ECO:0000256" key="4">
    <source>
        <dbReference type="RuleBase" id="RU003719"/>
    </source>
</evidence>
<dbReference type="SUPFAM" id="SSF51735">
    <property type="entry name" value="NAD(P)-binding Rossmann-fold domains"/>
    <property type="match status" value="1"/>
</dbReference>
<dbReference type="GO" id="GO:0016616">
    <property type="term" value="F:oxidoreductase activity, acting on the CH-OH group of donors, NAD or NADP as acceptor"/>
    <property type="evidence" value="ECO:0007669"/>
    <property type="project" value="InterPro"/>
</dbReference>
<dbReference type="EMBL" id="FXAZ01000001">
    <property type="protein sequence ID" value="SMG18654.1"/>
    <property type="molecule type" value="Genomic_DNA"/>
</dbReference>
<dbReference type="CDD" id="cd05300">
    <property type="entry name" value="2-Hacid_dh_1"/>
    <property type="match status" value="1"/>
</dbReference>
<dbReference type="PANTHER" id="PTHR43333:SF1">
    <property type="entry name" value="D-ISOMER SPECIFIC 2-HYDROXYACID DEHYDROGENASE NAD-BINDING DOMAIN-CONTAINING PROTEIN"/>
    <property type="match status" value="1"/>
</dbReference>
<dbReference type="GO" id="GO:0051287">
    <property type="term" value="F:NAD binding"/>
    <property type="evidence" value="ECO:0007669"/>
    <property type="project" value="InterPro"/>
</dbReference>
<sequence>MDIAVTANLRDEIRQSLKERYPKIHWHYIRSLQELDTNMAQQVEAVVTFGGDITEEAAAQLPSLRWIQILSAGVENLPFDALQARHIQVTNARGIHAIPMAEFAIGLMLQEVKQFTTLYEQQQRKEWYKKLSFGECFGKTLTVIGTGAIGTAIANLAKALGMHVIGVNRTGGARSEFDEIVQQDRAHLALEKSDFVVIVAPLTASTKHWFNDRMLSCMKPDSVLINLGRGELIVEEDLIHILKEEKIARAYLDVFQVEPLPADSPLWSLPNCVITPHVSALTPLYVDRSVVILEDNLKNYLQQEALVNTIDLEARY</sequence>
<dbReference type="InterPro" id="IPR029753">
    <property type="entry name" value="D-isomer_DH_CS"/>
</dbReference>
<dbReference type="Proteomes" id="UP000193834">
    <property type="component" value="Unassembled WGS sequence"/>
</dbReference>
<keyword evidence="2 4" id="KW-0560">Oxidoreductase</keyword>
<evidence type="ECO:0000256" key="1">
    <source>
        <dbReference type="ARBA" id="ARBA00005854"/>
    </source>
</evidence>
<dbReference type="STRING" id="1852522.SAMN06295960_0822"/>
<organism evidence="7 8">
    <name type="scientific">Paenibacillus aquistagni</name>
    <dbReference type="NCBI Taxonomy" id="1852522"/>
    <lineage>
        <taxon>Bacteria</taxon>
        <taxon>Bacillati</taxon>
        <taxon>Bacillota</taxon>
        <taxon>Bacilli</taxon>
        <taxon>Bacillales</taxon>
        <taxon>Paenibacillaceae</taxon>
        <taxon>Paenibacillus</taxon>
    </lineage>
</organism>
<comment type="similarity">
    <text evidence="1 4">Belongs to the D-isomer specific 2-hydroxyacid dehydrogenase family.</text>
</comment>
<gene>
    <name evidence="7" type="ORF">SAMN06295960_0822</name>
</gene>
<name>A0A1X7IUT4_9BACL</name>
<dbReference type="InterPro" id="IPR036291">
    <property type="entry name" value="NAD(P)-bd_dom_sf"/>
</dbReference>
<dbReference type="Pfam" id="PF02826">
    <property type="entry name" value="2-Hacid_dh_C"/>
    <property type="match status" value="1"/>
</dbReference>
<dbReference type="Pfam" id="PF00389">
    <property type="entry name" value="2-Hacid_dh"/>
    <property type="match status" value="1"/>
</dbReference>
<dbReference type="InterPro" id="IPR006139">
    <property type="entry name" value="D-isomer_2_OHA_DH_cat_dom"/>
</dbReference>
<dbReference type="OrthoDB" id="9805416at2"/>
<dbReference type="RefSeq" id="WP_085493038.1">
    <property type="nucleotide sequence ID" value="NZ_FXAZ01000001.1"/>
</dbReference>
<evidence type="ECO:0000259" key="5">
    <source>
        <dbReference type="Pfam" id="PF00389"/>
    </source>
</evidence>
<evidence type="ECO:0000256" key="2">
    <source>
        <dbReference type="ARBA" id="ARBA00023002"/>
    </source>
</evidence>